<keyword evidence="2" id="KW-1133">Transmembrane helix</keyword>
<protein>
    <submittedName>
        <fullName evidence="3">Uncharacterized protein</fullName>
    </submittedName>
</protein>
<gene>
    <name evidence="3" type="ORF">ACAOBT_LOCUS15296</name>
</gene>
<comment type="caution">
    <text evidence="3">The sequence shown here is derived from an EMBL/GenBank/DDBJ whole genome shotgun (WGS) entry which is preliminary data.</text>
</comment>
<evidence type="ECO:0000313" key="3">
    <source>
        <dbReference type="EMBL" id="CAH1982953.1"/>
    </source>
</evidence>
<accession>A0A9P0L0P6</accession>
<keyword evidence="2" id="KW-0472">Membrane</keyword>
<evidence type="ECO:0000313" key="4">
    <source>
        <dbReference type="Proteomes" id="UP001152888"/>
    </source>
</evidence>
<feature type="compositionally biased region" description="Polar residues" evidence="1">
    <location>
        <begin position="66"/>
        <end position="90"/>
    </location>
</feature>
<sequence length="166" mass="17289">MASIISSRGNGGVLLAGLGAILLILVFVVALLAAYIWKVKKNSQTSPTPPGSSLSSKKDPLSPKKVTTNPMFENSTGATRAPHVSSTFNASALGGVPTAEGKTRSPKVHPAPLPPPLWPSSASASSRVKKLSWGDDKTDTDSLDNVNNVEQGTSKLSDSSNLTVYF</sequence>
<dbReference type="EMBL" id="CAKOFQ010006929">
    <property type="protein sequence ID" value="CAH1982953.1"/>
    <property type="molecule type" value="Genomic_DNA"/>
</dbReference>
<feature type="region of interest" description="Disordered" evidence="1">
    <location>
        <begin position="42"/>
        <end position="160"/>
    </location>
</feature>
<feature type="compositionally biased region" description="Low complexity" evidence="1">
    <location>
        <begin position="43"/>
        <end position="55"/>
    </location>
</feature>
<feature type="transmembrane region" description="Helical" evidence="2">
    <location>
        <begin position="12"/>
        <end position="37"/>
    </location>
</feature>
<keyword evidence="2" id="KW-0812">Transmembrane</keyword>
<feature type="compositionally biased region" description="Pro residues" evidence="1">
    <location>
        <begin position="109"/>
        <end position="118"/>
    </location>
</feature>
<evidence type="ECO:0000256" key="2">
    <source>
        <dbReference type="SAM" id="Phobius"/>
    </source>
</evidence>
<name>A0A9P0L0P6_ACAOB</name>
<feature type="compositionally biased region" description="Polar residues" evidence="1">
    <location>
        <begin position="143"/>
        <end position="160"/>
    </location>
</feature>
<proteinExistence type="predicted"/>
<reference evidence="3" key="1">
    <citation type="submission" date="2022-03" db="EMBL/GenBank/DDBJ databases">
        <authorList>
            <person name="Sayadi A."/>
        </authorList>
    </citation>
    <scope>NUCLEOTIDE SEQUENCE</scope>
</reference>
<dbReference type="OrthoDB" id="6250271at2759"/>
<organism evidence="3 4">
    <name type="scientific">Acanthoscelides obtectus</name>
    <name type="common">Bean weevil</name>
    <name type="synonym">Bruchus obtectus</name>
    <dbReference type="NCBI Taxonomy" id="200917"/>
    <lineage>
        <taxon>Eukaryota</taxon>
        <taxon>Metazoa</taxon>
        <taxon>Ecdysozoa</taxon>
        <taxon>Arthropoda</taxon>
        <taxon>Hexapoda</taxon>
        <taxon>Insecta</taxon>
        <taxon>Pterygota</taxon>
        <taxon>Neoptera</taxon>
        <taxon>Endopterygota</taxon>
        <taxon>Coleoptera</taxon>
        <taxon>Polyphaga</taxon>
        <taxon>Cucujiformia</taxon>
        <taxon>Chrysomeloidea</taxon>
        <taxon>Chrysomelidae</taxon>
        <taxon>Bruchinae</taxon>
        <taxon>Bruchini</taxon>
        <taxon>Acanthoscelides</taxon>
    </lineage>
</organism>
<evidence type="ECO:0000256" key="1">
    <source>
        <dbReference type="SAM" id="MobiDB-lite"/>
    </source>
</evidence>
<keyword evidence="4" id="KW-1185">Reference proteome</keyword>
<dbReference type="AlphaFoldDB" id="A0A9P0L0P6"/>
<dbReference type="Proteomes" id="UP001152888">
    <property type="component" value="Unassembled WGS sequence"/>
</dbReference>